<protein>
    <submittedName>
        <fullName evidence="3">Rare lipoprotein A</fullName>
    </submittedName>
</protein>
<dbReference type="InterPro" id="IPR049818">
    <property type="entry name" value="Expansin_EXLX1-like"/>
</dbReference>
<proteinExistence type="predicted"/>
<dbReference type="InterPro" id="IPR009009">
    <property type="entry name" value="RlpA-like_DPBB"/>
</dbReference>
<dbReference type="InterPro" id="IPR036908">
    <property type="entry name" value="RlpA-like_sf"/>
</dbReference>
<dbReference type="NCBIfam" id="NF041144">
    <property type="entry name" value="expansin_EXLX1"/>
    <property type="match status" value="1"/>
</dbReference>
<feature type="domain" description="RlpA-like protein double-psi beta-barrel" evidence="2">
    <location>
        <begin position="77"/>
        <end position="143"/>
    </location>
</feature>
<evidence type="ECO:0000259" key="2">
    <source>
        <dbReference type="Pfam" id="PF03330"/>
    </source>
</evidence>
<dbReference type="STRING" id="765420.OSCT_1704"/>
<keyword evidence="3" id="KW-0449">Lipoprotein</keyword>
<dbReference type="eggNOG" id="COG4305">
    <property type="taxonomic scope" value="Bacteria"/>
</dbReference>
<name>E1IEF3_9CHLR</name>
<dbReference type="Pfam" id="PF03330">
    <property type="entry name" value="DPBB_1"/>
    <property type="match status" value="1"/>
</dbReference>
<keyword evidence="4" id="KW-1185">Reference proteome</keyword>
<dbReference type="CDD" id="cd22272">
    <property type="entry name" value="DPBB_EXLX1-like"/>
    <property type="match status" value="1"/>
</dbReference>
<keyword evidence="1" id="KW-0732">Signal</keyword>
<dbReference type="InterPro" id="IPR036749">
    <property type="entry name" value="Expansin_CBD_sf"/>
</dbReference>
<evidence type="ECO:0000256" key="1">
    <source>
        <dbReference type="ARBA" id="ARBA00022729"/>
    </source>
</evidence>
<dbReference type="SUPFAM" id="SSF50685">
    <property type="entry name" value="Barwin-like endoglucanases"/>
    <property type="match status" value="1"/>
</dbReference>
<sequence>MLIIGICLGLGGHWALAQNTTYKVYLPVVMKAGKNPIYTAQATYYFEADGSGNCMFAPIPGDLMVAAISYLDYSNPHPAAYCGAYAQVTGPKGTIVVRIVDKCPDVPDNPTNPTTGCGYGHLDLSTTAFDLIADRQLGRVPITWQIVSPNLNGPIVYHFKDGSNQWWTAVQIRNHRNPIAKFEYRNSNGQWVEVARTDYNYFVVSSGMGPGPYTFRVTDTYGNVLVDSGIVGGDNVSRNGAAQFPPGP</sequence>
<dbReference type="PANTHER" id="PTHR31836:SF21">
    <property type="entry name" value="EXPANSIN-LIKE PROTEIN 7"/>
    <property type="match status" value="1"/>
</dbReference>
<organism evidence="3 4">
    <name type="scientific">Oscillochloris trichoides DG-6</name>
    <dbReference type="NCBI Taxonomy" id="765420"/>
    <lineage>
        <taxon>Bacteria</taxon>
        <taxon>Bacillati</taxon>
        <taxon>Chloroflexota</taxon>
        <taxon>Chloroflexia</taxon>
        <taxon>Chloroflexales</taxon>
        <taxon>Chloroflexineae</taxon>
        <taxon>Oscillochloridaceae</taxon>
        <taxon>Oscillochloris</taxon>
    </lineage>
</organism>
<reference evidence="3 4" key="1">
    <citation type="journal article" date="2011" name="J. Bacteriol.">
        <title>Draft genome sequence of the anoxygenic filamentous phototrophic bacterium Oscillochloris trichoides subsp. DG-6.</title>
        <authorList>
            <person name="Kuznetsov B.B."/>
            <person name="Ivanovsky R.N."/>
            <person name="Keppen O.I."/>
            <person name="Sukhacheva M.V."/>
            <person name="Bumazhkin B.K."/>
            <person name="Patutina E.O."/>
            <person name="Beletsky A.V."/>
            <person name="Mardanov A.V."/>
            <person name="Baslerov R.V."/>
            <person name="Panteleeva A.N."/>
            <person name="Kolganova T.V."/>
            <person name="Ravin N.V."/>
            <person name="Skryabin K.G."/>
        </authorList>
    </citation>
    <scope>NUCLEOTIDE SEQUENCE [LARGE SCALE GENOMIC DNA]</scope>
    <source>
        <strain evidence="3 4">DG-6</strain>
    </source>
</reference>
<dbReference type="Gene3D" id="2.40.40.10">
    <property type="entry name" value="RlpA-like domain"/>
    <property type="match status" value="1"/>
</dbReference>
<evidence type="ECO:0000313" key="4">
    <source>
        <dbReference type="Proteomes" id="UP000054010"/>
    </source>
</evidence>
<dbReference type="Proteomes" id="UP000054010">
    <property type="component" value="Unassembled WGS sequence"/>
</dbReference>
<dbReference type="HOGENOM" id="CLU_026963_1_1_0"/>
<dbReference type="PANTHER" id="PTHR31836">
    <property type="match status" value="1"/>
</dbReference>
<dbReference type="EMBL" id="ADVR01000052">
    <property type="protein sequence ID" value="EFO80479.1"/>
    <property type="molecule type" value="Genomic_DNA"/>
</dbReference>
<comment type="caution">
    <text evidence="3">The sequence shown here is derived from an EMBL/GenBank/DDBJ whole genome shotgun (WGS) entry which is preliminary data.</text>
</comment>
<dbReference type="SUPFAM" id="SSF49590">
    <property type="entry name" value="PHL pollen allergen"/>
    <property type="match status" value="1"/>
</dbReference>
<dbReference type="InterPro" id="IPR051477">
    <property type="entry name" value="Expansin_CellWall"/>
</dbReference>
<gene>
    <name evidence="3" type="ORF">OSCT_1704</name>
</gene>
<evidence type="ECO:0000313" key="3">
    <source>
        <dbReference type="EMBL" id="EFO80479.1"/>
    </source>
</evidence>
<accession>E1IEF3</accession>
<dbReference type="Gene3D" id="2.60.40.760">
    <property type="entry name" value="Expansin, cellulose-binding-like domain"/>
    <property type="match status" value="1"/>
</dbReference>
<dbReference type="AlphaFoldDB" id="E1IEF3"/>